<protein>
    <submittedName>
        <fullName evidence="1">Uncharacterized protein</fullName>
    </submittedName>
</protein>
<proteinExistence type="predicted"/>
<gene>
    <name evidence="1" type="ORF">DSO57_1002009</name>
</gene>
<name>A0ACC2RNX7_9FUNG</name>
<accession>A0ACC2RNX7</accession>
<keyword evidence="2" id="KW-1185">Reference proteome</keyword>
<organism evidence="1 2">
    <name type="scientific">Entomophthora muscae</name>
    <dbReference type="NCBI Taxonomy" id="34485"/>
    <lineage>
        <taxon>Eukaryota</taxon>
        <taxon>Fungi</taxon>
        <taxon>Fungi incertae sedis</taxon>
        <taxon>Zoopagomycota</taxon>
        <taxon>Entomophthoromycotina</taxon>
        <taxon>Entomophthoromycetes</taxon>
        <taxon>Entomophthorales</taxon>
        <taxon>Entomophthoraceae</taxon>
        <taxon>Entomophthora</taxon>
    </lineage>
</organism>
<evidence type="ECO:0000313" key="2">
    <source>
        <dbReference type="Proteomes" id="UP001165960"/>
    </source>
</evidence>
<evidence type="ECO:0000313" key="1">
    <source>
        <dbReference type="EMBL" id="KAJ9051746.1"/>
    </source>
</evidence>
<dbReference type="EMBL" id="QTSX02007104">
    <property type="protein sequence ID" value="KAJ9051746.1"/>
    <property type="molecule type" value="Genomic_DNA"/>
</dbReference>
<reference evidence="1" key="1">
    <citation type="submission" date="2022-04" db="EMBL/GenBank/DDBJ databases">
        <title>Genome of the entomopathogenic fungus Entomophthora muscae.</title>
        <authorList>
            <person name="Elya C."/>
            <person name="Lovett B.R."/>
            <person name="Lee E."/>
            <person name="Macias A.M."/>
            <person name="Hajek A.E."/>
            <person name="De Bivort B.L."/>
            <person name="Kasson M.T."/>
            <person name="De Fine Licht H.H."/>
            <person name="Stajich J.E."/>
        </authorList>
    </citation>
    <scope>NUCLEOTIDE SEQUENCE</scope>
    <source>
        <strain evidence="1">Berkeley</strain>
    </source>
</reference>
<comment type="caution">
    <text evidence="1">The sequence shown here is derived from an EMBL/GenBank/DDBJ whole genome shotgun (WGS) entry which is preliminary data.</text>
</comment>
<sequence>MRKKSRVSLQLSSHFPGGRYTPAAYSAALSFLARIPYLIAKQKNEETANNNRRLLAQLQEKIIPRTRSSLHLSSSTLLPLESSSYSPFSEILEVESDHAFSTGGSSDLDFIKDAPKQSQSKNRQEFLINSENDPSEDLKSPGFPPPSSHPKFSQKSKFLVKIPLSLSRERVTSFLLLPSFEFAINYLVFLDWLILALVVFDSTKKDGVFTTFLGVETVWPYLLRYILNGIFLIELLLKIYGYGLVFSPYRVARVNQSVYGTQSKPDFYSYCNFSRFGAASPPPVLFIFVGSIDLISVSAFWANAILCLPMFEESGRVNHPLLAALSVLRPLRLLSIIPQFSSILKLISKFLPLLGNLAFFLAYFSLVFATLGLVLFKGQGHLQCNSNGKIMWPNRHCSGHYLNPNTLEVKYIRQEVSKHIKPLFSEYICPYPSTCVAQPKGSAYLNFNNLFSSLLTVYVISSVENWSEIMYRLMATVSPLTSIFFISCVMVLNYCLVTLFVAVIARIFEKIREENEASRRLESRAYAPAPMVEKGFELESAQSPSKASLSTYSNVNVAEKWKLEKAESAILKTLPLLGIFALLLTGVDLLARSYHVGRLTEYPHVYLTINGLLFVESTLQLLRLRQPKRLHVTNPNIPHDIGTRWMYIGICLQFLLCLSCMFVSIYTYNQPQLDPKIRALLDIFPVLRFYRLPLSIPRIQTLLCVLAARFSGIVSLMGFILASILLIAPISMQLICLSLDDPQNAKEVFIYFGSLRFSMLSLFQIFTGEDWPEMMNIITSYSQQKSHVYVIVFFVLWSGFSNLILLNLFVAQTMECFELPESRKHHSQIKAFVDCATKANAHQQKNPIGALNPYRYLNPSSIRPFAFPKSLLLRIPHYLAKNILGSKKEDATLHSQNMTNRKYISTDFENSHPMYDTSWFIFRPDHPMRRLCQQLIEPNYRGYSLGFNLVVWAAVLAAVGMALFNTPEFRREKILQSQEHYIFMIDVVLATLFLVEFVVRTVAHGFLLTPNAYLKHPWYVVEFVVLIVFLVDVGMSNSSRSHFSQVVRGLKAFRALRLMSLVPKVKGTIYGVFVVGFPRILDVSLLLMSLIVPCAFYGHLLFSKQGFSCSDHSVEFSSACFGEFIDPLSGVYMPRVWNNYNKFSFETIGSSMLVLFEILSGEKWVKVVDSAMSFATEGFNQATNPIWWYCLYFVFYYIVGSIIVMSMFVAVIIENYRRYTGAACLTSNQRHWIDLRKQLLQTTPSLRPTHGTMSLQQWCRRMTTAKDGVWSNVLSAAHTLLLVCLITEFNGQEWNVSNVKNLARVFLLSMSLADHGIRILGLGVKTLLHSRWNSAHALVTALALIVTLFSIFSERNALVYDLSNTLCLVVTLKLMFRFNRLSELAKMASASLPNILMTMYAWVVLLITYSILFMQIFGSTRHGEDGSDVESFRNFQYTLLMLFRMTTGEGWNNFMHDYTVNVPLCVYSSNYLDSDCGSPALAYILFLSFNVLSMFIFANLFFAIVIDNFNYCHDVAASFTLLTRSDIRHFKHTWSLFDHQARGFIPCSLLIPFLMSLKPPFNIRYFDAEFGTRALLGAYPAFEPRDSDDLKAYLTWLEERLAQMPRHLLARHRRRFNIIYLHAMSLEEPGKGISFTNTILLLSQYTLIDPNQCMSIQDLLQFKKTQNAIYDLYYTEKALGLCRTWILRRNFLKKLESRHALPIPPIIFVNESPSADPQAWFSQECANAQANRCTPNPMPPHSPATSTSSYSWCNPPITALLSSSPCSESSDGEENDPQDVLTSLAQSPWAVCLNKAVQSYEEEDI</sequence>
<dbReference type="Proteomes" id="UP001165960">
    <property type="component" value="Unassembled WGS sequence"/>
</dbReference>